<keyword evidence="2 7" id="KW-0378">Hydrolase</keyword>
<evidence type="ECO:0000256" key="5">
    <source>
        <dbReference type="ARBA" id="ARBA00032194"/>
    </source>
</evidence>
<dbReference type="PRINTS" id="PR00133">
    <property type="entry name" value="GLHYDRLASE3"/>
</dbReference>
<dbReference type="Pfam" id="PF01915">
    <property type="entry name" value="Glyco_hydro_3_C"/>
    <property type="match status" value="1"/>
</dbReference>
<dbReference type="InterPro" id="IPR036881">
    <property type="entry name" value="Glyco_hydro_3_C_sf"/>
</dbReference>
<dbReference type="Pfam" id="PF14310">
    <property type="entry name" value="Fn3-like"/>
    <property type="match status" value="1"/>
</dbReference>
<reference evidence="9" key="1">
    <citation type="submission" date="2016-08" db="EMBL/GenBank/DDBJ databases">
        <authorList>
            <person name="Seilhamer J.J."/>
        </authorList>
    </citation>
    <scope>NUCLEOTIDE SEQUENCE</scope>
    <source>
        <strain evidence="9">86</strain>
    </source>
</reference>
<name>A0A212LJN8_9HYPH</name>
<dbReference type="Pfam" id="PF07691">
    <property type="entry name" value="PA14"/>
    <property type="match status" value="1"/>
</dbReference>
<dbReference type="SUPFAM" id="SSF51445">
    <property type="entry name" value="(Trans)glycosidases"/>
    <property type="match status" value="1"/>
</dbReference>
<evidence type="ECO:0000256" key="6">
    <source>
        <dbReference type="ARBA" id="ARBA00032594"/>
    </source>
</evidence>
<accession>A0A212LJN8</accession>
<dbReference type="PANTHER" id="PTHR42715:SF3">
    <property type="entry name" value="BETA-GLUCOSIDASE B-RELATED"/>
    <property type="match status" value="1"/>
</dbReference>
<dbReference type="InterPro" id="IPR011658">
    <property type="entry name" value="PA14_dom"/>
</dbReference>
<dbReference type="AlphaFoldDB" id="A0A212LJN8"/>
<organism evidence="9">
    <name type="scientific">uncultured Pleomorphomonas sp</name>
    <dbReference type="NCBI Taxonomy" id="442121"/>
    <lineage>
        <taxon>Bacteria</taxon>
        <taxon>Pseudomonadati</taxon>
        <taxon>Pseudomonadota</taxon>
        <taxon>Alphaproteobacteria</taxon>
        <taxon>Hyphomicrobiales</taxon>
        <taxon>Pleomorphomonadaceae</taxon>
        <taxon>Pleomorphomonas</taxon>
        <taxon>environmental samples</taxon>
    </lineage>
</organism>
<dbReference type="RefSeq" id="WP_288197560.1">
    <property type="nucleotide sequence ID" value="NZ_LT608334.1"/>
</dbReference>
<dbReference type="InterPro" id="IPR026891">
    <property type="entry name" value="Fn3-like"/>
</dbReference>
<evidence type="ECO:0000256" key="2">
    <source>
        <dbReference type="ARBA" id="ARBA00022801"/>
    </source>
</evidence>
<dbReference type="SUPFAM" id="SSF56988">
    <property type="entry name" value="Anthrax protective antigen"/>
    <property type="match status" value="1"/>
</dbReference>
<dbReference type="PROSITE" id="PS51820">
    <property type="entry name" value="PA14"/>
    <property type="match status" value="1"/>
</dbReference>
<evidence type="ECO:0000256" key="1">
    <source>
        <dbReference type="ARBA" id="ARBA00005336"/>
    </source>
</evidence>
<keyword evidence="3 7" id="KW-0326">Glycosidase</keyword>
<dbReference type="GO" id="GO:0009251">
    <property type="term" value="P:glucan catabolic process"/>
    <property type="evidence" value="ECO:0007669"/>
    <property type="project" value="TreeGrafter"/>
</dbReference>
<evidence type="ECO:0000256" key="3">
    <source>
        <dbReference type="ARBA" id="ARBA00023295"/>
    </source>
</evidence>
<dbReference type="InterPro" id="IPR019800">
    <property type="entry name" value="Glyco_hydro_3_AS"/>
</dbReference>
<dbReference type="Gene3D" id="3.20.20.300">
    <property type="entry name" value="Glycoside hydrolase, family 3, N-terminal domain"/>
    <property type="match status" value="1"/>
</dbReference>
<dbReference type="Gene3D" id="2.60.120.260">
    <property type="entry name" value="Galactose-binding domain-like"/>
    <property type="match status" value="1"/>
</dbReference>
<evidence type="ECO:0000256" key="4">
    <source>
        <dbReference type="ARBA" id="ARBA00031448"/>
    </source>
</evidence>
<sequence>MAKRDIEALLDAMTLEEQASLLAGADFWTTVAIPRLGIPSIKVSDGPNGARGGGSLVGGVKAASFPVGIALGASWNPALVEEIGGALAEEARSKGASVLLAPTVNIQRSAVNGRNFECYSEDPHVTATLAAAYVTGLQKGGVGATVKHFVGNESEIQRTTMSSDIDDRALREIYLPPFEAAVKTTGAFAVMSSYNRLNGTFTSEHKTLLTDLLKEEWGFSGIVMSDWFGSHSTAPTIEAGLDLEMPGPTRDRGDKLVAAVRAGEVEAETVRDAARRLLTLIERVGGFEAPDIPAEQAIDKPAHRALIRRAGAEAIVLLKNDGILPLDLAGKTIAAIGPNAEAAQIMGGGSAQLNPHYAVSPADGLRALTSENQLRSAAGVTANRLMPLIPGPFEVDVYGRPDLSGPVVAHQSHPLGEVMWFNAVAPGVADADFSLRATTRFTPSETAEHVFGLVSIGPSRLVVDGRTVVDIRGTWAPGDNYFECGNREARGTIALEAGRPVDVVVEYRFVQAIALNLKAIRVGVAVPLGDKAFAEAVELARASDVAIVHAGRSGEWDTEGNDLPGIELPGRQDELIAAVAAANPNTVVVLQTGGPVAMPWLGEVRAVIEAWYPGQEAGNAIADVLTGAAEPGGRLAQTFPRRIEDTPVETGDPLTYPGRDGHVAYREGVFVGYRHYEKAGIEPLFPFGHGLSYTSFDWGVPTVDRPAFDGDGLVTVRVQVTNSGLRPGSEVVQLYVAPPASGVDRPVQELRAFAKLHLAPGESAEATMTLAARAFSYFDAARNAFVAEKGRYRLIAAASSAMPRGSVDIDLTRAVVEAVRARFVG</sequence>
<dbReference type="EMBL" id="FMJD01000010">
    <property type="protein sequence ID" value="SCM77752.1"/>
    <property type="molecule type" value="Genomic_DNA"/>
</dbReference>
<proteinExistence type="inferred from homology"/>
<dbReference type="SMART" id="SM00758">
    <property type="entry name" value="PA14"/>
    <property type="match status" value="1"/>
</dbReference>
<dbReference type="InterPro" id="IPR036962">
    <property type="entry name" value="Glyco_hydro_3_N_sf"/>
</dbReference>
<dbReference type="PANTHER" id="PTHR42715">
    <property type="entry name" value="BETA-GLUCOSIDASE"/>
    <property type="match status" value="1"/>
</dbReference>
<dbReference type="FunFam" id="2.60.40.10:FF:000495">
    <property type="entry name" value="Periplasmic beta-glucosidase"/>
    <property type="match status" value="1"/>
</dbReference>
<dbReference type="PROSITE" id="PS00775">
    <property type="entry name" value="GLYCOSYL_HYDROL_F3"/>
    <property type="match status" value="1"/>
</dbReference>
<dbReference type="InterPro" id="IPR050288">
    <property type="entry name" value="Cellulose_deg_GH3"/>
</dbReference>
<dbReference type="InterPro" id="IPR002772">
    <property type="entry name" value="Glyco_hydro_3_C"/>
</dbReference>
<evidence type="ECO:0000313" key="9">
    <source>
        <dbReference type="EMBL" id="SCM77752.1"/>
    </source>
</evidence>
<dbReference type="Gene3D" id="3.40.50.1700">
    <property type="entry name" value="Glycoside hydrolase family 3 C-terminal domain"/>
    <property type="match status" value="1"/>
</dbReference>
<dbReference type="Pfam" id="PF00933">
    <property type="entry name" value="Glyco_hydro_3"/>
    <property type="match status" value="1"/>
</dbReference>
<dbReference type="InterPro" id="IPR037524">
    <property type="entry name" value="PA14/GLEYA"/>
</dbReference>
<dbReference type="InterPro" id="IPR001764">
    <property type="entry name" value="Glyco_hydro_3_N"/>
</dbReference>
<comment type="similarity">
    <text evidence="1 7">Belongs to the glycosyl hydrolase 3 family.</text>
</comment>
<protein>
    <recommendedName>
        <fullName evidence="6">Beta-D-glucoside glucohydrolase</fullName>
    </recommendedName>
    <alternativeName>
        <fullName evidence="4">Cellobiase</fullName>
    </alternativeName>
    <alternativeName>
        <fullName evidence="5">Gentiobiase</fullName>
    </alternativeName>
</protein>
<dbReference type="Gene3D" id="2.60.40.10">
    <property type="entry name" value="Immunoglobulins"/>
    <property type="match status" value="1"/>
</dbReference>
<dbReference type="SUPFAM" id="SSF52279">
    <property type="entry name" value="Beta-D-glucan exohydrolase, C-terminal domain"/>
    <property type="match status" value="1"/>
</dbReference>
<evidence type="ECO:0000259" key="8">
    <source>
        <dbReference type="PROSITE" id="PS51820"/>
    </source>
</evidence>
<dbReference type="InterPro" id="IPR013783">
    <property type="entry name" value="Ig-like_fold"/>
</dbReference>
<dbReference type="SMART" id="SM01217">
    <property type="entry name" value="Fn3_like"/>
    <property type="match status" value="1"/>
</dbReference>
<dbReference type="InterPro" id="IPR017853">
    <property type="entry name" value="GH"/>
</dbReference>
<evidence type="ECO:0000256" key="7">
    <source>
        <dbReference type="RuleBase" id="RU361161"/>
    </source>
</evidence>
<feature type="domain" description="PA14" evidence="8">
    <location>
        <begin position="388"/>
        <end position="538"/>
    </location>
</feature>
<dbReference type="GO" id="GO:0008422">
    <property type="term" value="F:beta-glucosidase activity"/>
    <property type="evidence" value="ECO:0007669"/>
    <property type="project" value="UniProtKB-ARBA"/>
</dbReference>
<gene>
    <name evidence="9" type="primary">cbg</name>
    <name evidence="9" type="ORF">KL86PLE_60067</name>
</gene>